<dbReference type="RefSeq" id="XP_001324461.1">
    <property type="nucleotide sequence ID" value="XM_001324426.1"/>
</dbReference>
<dbReference type="VEuPathDB" id="TrichDB:TVAG_027910"/>
<dbReference type="InParanoid" id="A2E530"/>
<evidence type="ECO:0000313" key="2">
    <source>
        <dbReference type="Proteomes" id="UP000001542"/>
    </source>
</evidence>
<accession>A2E530</accession>
<dbReference type="EMBL" id="DS113305">
    <property type="protein sequence ID" value="EAY12238.1"/>
    <property type="molecule type" value="Genomic_DNA"/>
</dbReference>
<dbReference type="OrthoDB" id="10659202at2759"/>
<gene>
    <name evidence="1" type="ORF">TVAG_027910</name>
</gene>
<reference evidence="1" key="2">
    <citation type="journal article" date="2007" name="Science">
        <title>Draft genome sequence of the sexually transmitted pathogen Trichomonas vaginalis.</title>
        <authorList>
            <person name="Carlton J.M."/>
            <person name="Hirt R.P."/>
            <person name="Silva J.C."/>
            <person name="Delcher A.L."/>
            <person name="Schatz M."/>
            <person name="Zhao Q."/>
            <person name="Wortman J.R."/>
            <person name="Bidwell S.L."/>
            <person name="Alsmark U.C.M."/>
            <person name="Besteiro S."/>
            <person name="Sicheritz-Ponten T."/>
            <person name="Noel C.J."/>
            <person name="Dacks J.B."/>
            <person name="Foster P.G."/>
            <person name="Simillion C."/>
            <person name="Van de Peer Y."/>
            <person name="Miranda-Saavedra D."/>
            <person name="Barton G.J."/>
            <person name="Westrop G.D."/>
            <person name="Mueller S."/>
            <person name="Dessi D."/>
            <person name="Fiori P.L."/>
            <person name="Ren Q."/>
            <person name="Paulsen I."/>
            <person name="Zhang H."/>
            <person name="Bastida-Corcuera F.D."/>
            <person name="Simoes-Barbosa A."/>
            <person name="Brown M.T."/>
            <person name="Hayes R.D."/>
            <person name="Mukherjee M."/>
            <person name="Okumura C.Y."/>
            <person name="Schneider R."/>
            <person name="Smith A.J."/>
            <person name="Vanacova S."/>
            <person name="Villalvazo M."/>
            <person name="Haas B.J."/>
            <person name="Pertea M."/>
            <person name="Feldblyum T.V."/>
            <person name="Utterback T.R."/>
            <person name="Shu C.L."/>
            <person name="Osoegawa K."/>
            <person name="de Jong P.J."/>
            <person name="Hrdy I."/>
            <person name="Horvathova L."/>
            <person name="Zubacova Z."/>
            <person name="Dolezal P."/>
            <person name="Malik S.B."/>
            <person name="Logsdon J.M. Jr."/>
            <person name="Henze K."/>
            <person name="Gupta A."/>
            <person name="Wang C.C."/>
            <person name="Dunne R.L."/>
            <person name="Upcroft J.A."/>
            <person name="Upcroft P."/>
            <person name="White O."/>
            <person name="Salzberg S.L."/>
            <person name="Tang P."/>
            <person name="Chiu C.-H."/>
            <person name="Lee Y.-S."/>
            <person name="Embley T.M."/>
            <person name="Coombs G.H."/>
            <person name="Mottram J.C."/>
            <person name="Tachezy J."/>
            <person name="Fraser-Liggett C.M."/>
            <person name="Johnson P.J."/>
        </authorList>
    </citation>
    <scope>NUCLEOTIDE SEQUENCE [LARGE SCALE GENOMIC DNA]</scope>
    <source>
        <strain evidence="1">G3</strain>
    </source>
</reference>
<proteinExistence type="predicted"/>
<reference evidence="1" key="1">
    <citation type="submission" date="2006-10" db="EMBL/GenBank/DDBJ databases">
        <authorList>
            <person name="Amadeo P."/>
            <person name="Zhao Q."/>
            <person name="Wortman J."/>
            <person name="Fraser-Liggett C."/>
            <person name="Carlton J."/>
        </authorList>
    </citation>
    <scope>NUCLEOTIDE SEQUENCE</scope>
    <source>
        <strain evidence="1">G3</strain>
    </source>
</reference>
<sequence>MIDFQQRVVYIRLEKFDLGNFNVDYGSKIVASVGTKSSLLRNAKAFDSMEKYPQKVWEVRYHNQNTTSFIFSLAKKRIFGGDIPIGEVELKISNFEVNTVAKCDCKLKNIANRRLNATATLSVHVCENGAASFNAPEGNVMPCSYVSRNSFL</sequence>
<evidence type="ECO:0000313" key="1">
    <source>
        <dbReference type="EMBL" id="EAY12238.1"/>
    </source>
</evidence>
<organism evidence="1 2">
    <name type="scientific">Trichomonas vaginalis (strain ATCC PRA-98 / G3)</name>
    <dbReference type="NCBI Taxonomy" id="412133"/>
    <lineage>
        <taxon>Eukaryota</taxon>
        <taxon>Metamonada</taxon>
        <taxon>Parabasalia</taxon>
        <taxon>Trichomonadida</taxon>
        <taxon>Trichomonadidae</taxon>
        <taxon>Trichomonas</taxon>
    </lineage>
</organism>
<name>A2E530_TRIV3</name>
<dbReference type="AlphaFoldDB" id="A2E530"/>
<keyword evidence="2" id="KW-1185">Reference proteome</keyword>
<dbReference type="KEGG" id="tva:4770200"/>
<dbReference type="VEuPathDB" id="TrichDB:TVAGG3_0420650"/>
<dbReference type="Proteomes" id="UP000001542">
    <property type="component" value="Unassembled WGS sequence"/>
</dbReference>
<protein>
    <submittedName>
        <fullName evidence="1">Uncharacterized protein</fullName>
    </submittedName>
</protein>